<dbReference type="Proteomes" id="UP000559885">
    <property type="component" value="Unassembled WGS sequence"/>
</dbReference>
<feature type="signal peptide" evidence="1">
    <location>
        <begin position="1"/>
        <end position="27"/>
    </location>
</feature>
<evidence type="ECO:0000313" key="2">
    <source>
        <dbReference type="EMBL" id="MBC1521793.1"/>
    </source>
</evidence>
<proteinExistence type="predicted"/>
<dbReference type="RefSeq" id="WP_185373951.1">
    <property type="nucleotide sequence ID" value="NZ_JAARRM010000003.1"/>
</dbReference>
<feature type="chain" id="PRO_5039127173" evidence="1">
    <location>
        <begin position="28"/>
        <end position="187"/>
    </location>
</feature>
<dbReference type="AlphaFoldDB" id="A0A841ZNS2"/>
<accession>A0A841ZNS2</accession>
<name>A0A841ZNS2_9LIST</name>
<gene>
    <name evidence="2" type="ORF">HB912_09045</name>
</gene>
<dbReference type="EMBL" id="JAARRM010000003">
    <property type="protein sequence ID" value="MBC1521793.1"/>
    <property type="molecule type" value="Genomic_DNA"/>
</dbReference>
<sequence>MKENKQSNVFKLIIPLLVSTVIFTSFAPTAFASDKEKMENDNTTQIQNGEDGSIIDSDSSKELEELEVNMEVDDDLIVQKYDGLARAKVVKWGKWSYTHIAVLTGVAAGAINTLFYMGLDGSVGMFGIPGWAIGGLLTGAQWTKLASKPGKAVARKWDQNKNGWIGFYKRWGYDGAGRRVASSYTTK</sequence>
<protein>
    <submittedName>
        <fullName evidence="2">Uncharacterized protein</fullName>
    </submittedName>
</protein>
<reference evidence="2 3" key="1">
    <citation type="submission" date="2020-03" db="EMBL/GenBank/DDBJ databases">
        <title>Soil Listeria distribution.</title>
        <authorList>
            <person name="Liao J."/>
            <person name="Wiedmann M."/>
        </authorList>
    </citation>
    <scope>NUCLEOTIDE SEQUENCE [LARGE SCALE GENOMIC DNA]</scope>
    <source>
        <strain evidence="2 3">FSL L7-1507</strain>
    </source>
</reference>
<evidence type="ECO:0000313" key="3">
    <source>
        <dbReference type="Proteomes" id="UP000559885"/>
    </source>
</evidence>
<evidence type="ECO:0000256" key="1">
    <source>
        <dbReference type="SAM" id="SignalP"/>
    </source>
</evidence>
<comment type="caution">
    <text evidence="2">The sequence shown here is derived from an EMBL/GenBank/DDBJ whole genome shotgun (WGS) entry which is preliminary data.</text>
</comment>
<keyword evidence="1" id="KW-0732">Signal</keyword>
<organism evidence="2 3">
    <name type="scientific">Listeria aquatica</name>
    <dbReference type="NCBI Taxonomy" id="1494960"/>
    <lineage>
        <taxon>Bacteria</taxon>
        <taxon>Bacillati</taxon>
        <taxon>Bacillota</taxon>
        <taxon>Bacilli</taxon>
        <taxon>Bacillales</taxon>
        <taxon>Listeriaceae</taxon>
        <taxon>Listeria</taxon>
    </lineage>
</organism>